<evidence type="ECO:0000313" key="14">
    <source>
        <dbReference type="Proteomes" id="UP001279734"/>
    </source>
</evidence>
<evidence type="ECO:0000256" key="10">
    <source>
        <dbReference type="SAM" id="MobiDB-lite"/>
    </source>
</evidence>
<dbReference type="InterPro" id="IPR009038">
    <property type="entry name" value="GOLD_dom"/>
</dbReference>
<dbReference type="GO" id="GO:0051301">
    <property type="term" value="P:cell division"/>
    <property type="evidence" value="ECO:0007669"/>
    <property type="project" value="UniProtKB-KW"/>
</dbReference>
<comment type="caution">
    <text evidence="13">The sequence shown here is derived from an EMBL/GenBank/DDBJ whole genome shotgun (WGS) entry which is preliminary data.</text>
</comment>
<feature type="compositionally biased region" description="Pro residues" evidence="10">
    <location>
        <begin position="134"/>
        <end position="147"/>
    </location>
</feature>
<dbReference type="PANTHER" id="PTHR45932:SF27">
    <property type="entry name" value="PATELLIN-2"/>
    <property type="match status" value="1"/>
</dbReference>
<keyword evidence="14" id="KW-1185">Reference proteome</keyword>
<dbReference type="Gene3D" id="2.60.120.680">
    <property type="entry name" value="GOLD domain"/>
    <property type="match status" value="1"/>
</dbReference>
<dbReference type="InterPro" id="IPR044834">
    <property type="entry name" value="PATL"/>
</dbReference>
<dbReference type="InterPro" id="IPR036865">
    <property type="entry name" value="CRAL-TRIO_dom_sf"/>
</dbReference>
<dbReference type="Pfam" id="PF03765">
    <property type="entry name" value="CRAL_TRIO_N"/>
    <property type="match status" value="1"/>
</dbReference>
<evidence type="ECO:0000256" key="9">
    <source>
        <dbReference type="ARBA" id="ARBA00023306"/>
    </source>
</evidence>
<proteinExistence type="inferred from homology"/>
<keyword evidence="6" id="KW-0132">Cell division</keyword>
<dbReference type="PROSITE" id="PS50191">
    <property type="entry name" value="CRAL_TRIO"/>
    <property type="match status" value="1"/>
</dbReference>
<organism evidence="13 14">
    <name type="scientific">Nepenthes gracilis</name>
    <name type="common">Slender pitcher plant</name>
    <dbReference type="NCBI Taxonomy" id="150966"/>
    <lineage>
        <taxon>Eukaryota</taxon>
        <taxon>Viridiplantae</taxon>
        <taxon>Streptophyta</taxon>
        <taxon>Embryophyta</taxon>
        <taxon>Tracheophyta</taxon>
        <taxon>Spermatophyta</taxon>
        <taxon>Magnoliopsida</taxon>
        <taxon>eudicotyledons</taxon>
        <taxon>Gunneridae</taxon>
        <taxon>Pentapetalae</taxon>
        <taxon>Caryophyllales</taxon>
        <taxon>Nepenthaceae</taxon>
        <taxon>Nepenthes</taxon>
    </lineage>
</organism>
<dbReference type="Proteomes" id="UP001279734">
    <property type="component" value="Unassembled WGS sequence"/>
</dbReference>
<dbReference type="PRINTS" id="PR00180">
    <property type="entry name" value="CRETINALDHBP"/>
</dbReference>
<evidence type="ECO:0000256" key="8">
    <source>
        <dbReference type="ARBA" id="ARBA00023136"/>
    </source>
</evidence>
<dbReference type="SUPFAM" id="SSF101576">
    <property type="entry name" value="Supernatant protein factor (SPF), C-terminal domain"/>
    <property type="match status" value="1"/>
</dbReference>
<dbReference type="InterPro" id="IPR036598">
    <property type="entry name" value="GOLD_dom_sf"/>
</dbReference>
<evidence type="ECO:0000256" key="5">
    <source>
        <dbReference type="ARBA" id="ARBA00022490"/>
    </source>
</evidence>
<evidence type="ECO:0000259" key="12">
    <source>
        <dbReference type="PROSITE" id="PS50866"/>
    </source>
</evidence>
<evidence type="ECO:0000259" key="11">
    <source>
        <dbReference type="PROSITE" id="PS50191"/>
    </source>
</evidence>
<evidence type="ECO:0000256" key="3">
    <source>
        <dbReference type="ARBA" id="ARBA00007155"/>
    </source>
</evidence>
<keyword evidence="7" id="KW-0446">Lipid-binding</keyword>
<evidence type="ECO:0000313" key="13">
    <source>
        <dbReference type="EMBL" id="GMH21787.1"/>
    </source>
</evidence>
<dbReference type="InterPro" id="IPR011074">
    <property type="entry name" value="CRAL/TRIO_N_dom"/>
</dbReference>
<keyword evidence="8" id="KW-0472">Membrane</keyword>
<keyword evidence="4" id="KW-0813">Transport</keyword>
<dbReference type="GO" id="GO:0008289">
    <property type="term" value="F:lipid binding"/>
    <property type="evidence" value="ECO:0007669"/>
    <property type="project" value="UniProtKB-KW"/>
</dbReference>
<feature type="domain" description="CRAL-TRIO" evidence="11">
    <location>
        <begin position="334"/>
        <end position="509"/>
    </location>
</feature>
<evidence type="ECO:0000256" key="1">
    <source>
        <dbReference type="ARBA" id="ARBA00004370"/>
    </source>
</evidence>
<dbReference type="InterPro" id="IPR056794">
    <property type="entry name" value="PATL1-6_C_GOLD"/>
</dbReference>
<evidence type="ECO:0000256" key="7">
    <source>
        <dbReference type="ARBA" id="ARBA00023121"/>
    </source>
</evidence>
<dbReference type="Pfam" id="PF25099">
    <property type="entry name" value="GOLD_PATL1_C"/>
    <property type="match status" value="1"/>
</dbReference>
<gene>
    <name evidence="13" type="ORF">Nepgr_023629</name>
</gene>
<dbReference type="SUPFAM" id="SSF46938">
    <property type="entry name" value="CRAL/TRIO N-terminal domain"/>
    <property type="match status" value="1"/>
</dbReference>
<dbReference type="PANTHER" id="PTHR45932">
    <property type="entry name" value="PATELLIN-1"/>
    <property type="match status" value="1"/>
</dbReference>
<feature type="compositionally biased region" description="Basic and acidic residues" evidence="10">
    <location>
        <begin position="168"/>
        <end position="204"/>
    </location>
</feature>
<accession>A0AAD3T2W3</accession>
<feature type="compositionally biased region" description="Basic and acidic residues" evidence="10">
    <location>
        <begin position="1"/>
        <end position="10"/>
    </location>
</feature>
<evidence type="ECO:0000256" key="2">
    <source>
        <dbReference type="ARBA" id="ARBA00004496"/>
    </source>
</evidence>
<comment type="subcellular location">
    <subcellularLocation>
        <location evidence="2">Cytoplasm</location>
    </subcellularLocation>
    <subcellularLocation>
        <location evidence="1">Membrane</location>
    </subcellularLocation>
</comment>
<dbReference type="PROSITE" id="PS50866">
    <property type="entry name" value="GOLD"/>
    <property type="match status" value="1"/>
</dbReference>
<dbReference type="Gene3D" id="3.40.525.10">
    <property type="entry name" value="CRAL-TRIO lipid binding domain"/>
    <property type="match status" value="1"/>
</dbReference>
<dbReference type="GO" id="GO:0005737">
    <property type="term" value="C:cytoplasm"/>
    <property type="evidence" value="ECO:0007669"/>
    <property type="project" value="UniProtKB-SubCell"/>
</dbReference>
<dbReference type="SUPFAM" id="SSF52087">
    <property type="entry name" value="CRAL/TRIO domain"/>
    <property type="match status" value="1"/>
</dbReference>
<evidence type="ECO:0000256" key="4">
    <source>
        <dbReference type="ARBA" id="ARBA00022448"/>
    </source>
</evidence>
<reference evidence="13" key="1">
    <citation type="submission" date="2023-05" db="EMBL/GenBank/DDBJ databases">
        <title>Nepenthes gracilis genome sequencing.</title>
        <authorList>
            <person name="Fukushima K."/>
        </authorList>
    </citation>
    <scope>NUCLEOTIDE SEQUENCE</scope>
    <source>
        <strain evidence="13">SING2019-196</strain>
    </source>
</reference>
<name>A0AAD3T2W3_NEPGR</name>
<feature type="domain" description="GOLD" evidence="12">
    <location>
        <begin position="516"/>
        <end position="614"/>
    </location>
</feature>
<dbReference type="Pfam" id="PF00650">
    <property type="entry name" value="CRAL_TRIO"/>
    <property type="match status" value="1"/>
</dbReference>
<feature type="compositionally biased region" description="Pro residues" evidence="10">
    <location>
        <begin position="110"/>
        <end position="119"/>
    </location>
</feature>
<dbReference type="GO" id="GO:0016020">
    <property type="term" value="C:membrane"/>
    <property type="evidence" value="ECO:0007669"/>
    <property type="project" value="UniProtKB-SubCell"/>
</dbReference>
<feature type="region of interest" description="Disordered" evidence="10">
    <location>
        <begin position="241"/>
        <end position="274"/>
    </location>
</feature>
<dbReference type="InterPro" id="IPR036273">
    <property type="entry name" value="CRAL/TRIO_N_dom_sf"/>
</dbReference>
<dbReference type="AlphaFoldDB" id="A0AAD3T2W3"/>
<feature type="compositionally biased region" description="Basic and acidic residues" evidence="10">
    <location>
        <begin position="55"/>
        <end position="77"/>
    </location>
</feature>
<protein>
    <submittedName>
        <fullName evidence="13">Uncharacterized protein</fullName>
    </submittedName>
</protein>
<feature type="region of interest" description="Disordered" evidence="10">
    <location>
        <begin position="100"/>
        <end position="204"/>
    </location>
</feature>
<keyword evidence="9" id="KW-0131">Cell cycle</keyword>
<sequence>MAEETQKPDPEAPTAEEVAVSEETKAQKIEEKEGPPPPPSVPDPTTEPAEEAAAEAEKLVPDEGQKIEESVSFKEETNVVSELPELERKALEEIKKLIQEALNRHEFTTPPTPPPPPPAEENKEDLPPAEEAPEPPPPADVTEPPPAEEVKQEEAPAGPAAEAEEEIKESSKTEEAAEAPPKAEDKTEPPPAKEEEKVAPLEVKEPVVISQVLEEVEASAVVDDDGAKTVEAIKETIVSVSPPAAEQPPLEKESEVEALPPTPAQEQPHEAEAVAPPPPEEVFLWGIPLLGDERSDVILLKFLRARDFKVKEAFSMIKNTVRWREEFGVDSLLDEDLGNDYEKAVFTHGVDKGGRPVVYNVFGEFQNKELYQNTFSDAEKQKKFLRWLIQFLEKTVRSLNFSPTGICSLVLVTDLKNSPGYGKRDLYKVTNKFLQLLQDNYPEFVAKQVCINVSWWYLAYSWVYISVFTPRSKSKFVFAGSSKTAETLFKYIGPEHVPVQYGGHSRAGELEFTSDDPVTEANIKPNAKHTVELSFAEPCFLVWELRVVGWDVNYEAQFVPTEGYTVLVSKPRKMTLSDDPIISDSFKIGEPGKVILSIDNQASKKKKLLYRSKIKPSE</sequence>
<dbReference type="CDD" id="cd00170">
    <property type="entry name" value="SEC14"/>
    <property type="match status" value="1"/>
</dbReference>
<dbReference type="SMART" id="SM01100">
    <property type="entry name" value="CRAL_TRIO_N"/>
    <property type="match status" value="1"/>
</dbReference>
<dbReference type="InterPro" id="IPR001251">
    <property type="entry name" value="CRAL-TRIO_dom"/>
</dbReference>
<dbReference type="SMART" id="SM00516">
    <property type="entry name" value="SEC14"/>
    <property type="match status" value="1"/>
</dbReference>
<evidence type="ECO:0000256" key="6">
    <source>
        <dbReference type="ARBA" id="ARBA00022618"/>
    </source>
</evidence>
<comment type="similarity">
    <text evidence="3">Belongs to the patellin family.</text>
</comment>
<feature type="compositionally biased region" description="Basic and acidic residues" evidence="10">
    <location>
        <begin position="22"/>
        <end position="34"/>
    </location>
</feature>
<feature type="region of interest" description="Disordered" evidence="10">
    <location>
        <begin position="1"/>
        <end position="86"/>
    </location>
</feature>
<dbReference type="EMBL" id="BSYO01000023">
    <property type="protein sequence ID" value="GMH21787.1"/>
    <property type="molecule type" value="Genomic_DNA"/>
</dbReference>
<keyword evidence="5" id="KW-0963">Cytoplasm</keyword>